<comment type="similarity">
    <text evidence="1 6">Belongs to the aldehyde dehydrogenase family.</text>
</comment>
<evidence type="ECO:0000256" key="5">
    <source>
        <dbReference type="PROSITE-ProRule" id="PRU10007"/>
    </source>
</evidence>
<comment type="catalytic activity">
    <reaction evidence="4">
        <text>an aldehyde + NAD(+) + H2O = a carboxylate + NADH + 2 H(+)</text>
        <dbReference type="Rhea" id="RHEA:16185"/>
        <dbReference type="ChEBI" id="CHEBI:15377"/>
        <dbReference type="ChEBI" id="CHEBI:15378"/>
        <dbReference type="ChEBI" id="CHEBI:17478"/>
        <dbReference type="ChEBI" id="CHEBI:29067"/>
        <dbReference type="ChEBI" id="CHEBI:57540"/>
        <dbReference type="ChEBI" id="CHEBI:57945"/>
        <dbReference type="EC" id="1.2.1.3"/>
    </reaction>
</comment>
<dbReference type="CDD" id="cd07106">
    <property type="entry name" value="ALDH_AldA-AAD23400"/>
    <property type="match status" value="1"/>
</dbReference>
<dbReference type="InterPro" id="IPR016162">
    <property type="entry name" value="Ald_DH_N"/>
</dbReference>
<dbReference type="InterPro" id="IPR016163">
    <property type="entry name" value="Ald_DH_C"/>
</dbReference>
<dbReference type="FunFam" id="3.40.605.10:FF:000007">
    <property type="entry name" value="NAD/NADP-dependent betaine aldehyde dehydrogenase"/>
    <property type="match status" value="1"/>
</dbReference>
<dbReference type="InterPro" id="IPR016161">
    <property type="entry name" value="Ald_DH/histidinol_DH"/>
</dbReference>
<dbReference type="InterPro" id="IPR029510">
    <property type="entry name" value="Ald_DH_CS_GLU"/>
</dbReference>
<evidence type="ECO:0000256" key="3">
    <source>
        <dbReference type="ARBA" id="ARBA00024226"/>
    </source>
</evidence>
<evidence type="ECO:0000256" key="6">
    <source>
        <dbReference type="RuleBase" id="RU003345"/>
    </source>
</evidence>
<dbReference type="Proteomes" id="UP000277212">
    <property type="component" value="Unassembled WGS sequence"/>
</dbReference>
<dbReference type="STRING" id="2010991.A0A3M2RYJ9"/>
<reference evidence="8 9" key="1">
    <citation type="submission" date="2017-06" db="EMBL/GenBank/DDBJ databases">
        <title>Comparative genomic analysis of Ambrosia Fusariam Clade fungi.</title>
        <authorList>
            <person name="Stajich J.E."/>
            <person name="Carrillo J."/>
            <person name="Kijimoto T."/>
            <person name="Eskalen A."/>
            <person name="O'Donnell K."/>
            <person name="Kasson M."/>
        </authorList>
    </citation>
    <scope>NUCLEOTIDE SEQUENCE [LARGE SCALE GENOMIC DNA]</scope>
    <source>
        <strain evidence="8">UCR3666</strain>
    </source>
</reference>
<dbReference type="InterPro" id="IPR015590">
    <property type="entry name" value="Aldehyde_DH_dom"/>
</dbReference>
<gene>
    <name evidence="8" type="ORF">CDV36_010021</name>
</gene>
<accession>A0A3M2RYJ9</accession>
<dbReference type="Pfam" id="PF00171">
    <property type="entry name" value="Aldedh"/>
    <property type="match status" value="1"/>
</dbReference>
<dbReference type="OrthoDB" id="310895at2759"/>
<feature type="domain" description="Aldehyde dehydrogenase" evidence="7">
    <location>
        <begin position="26"/>
        <end position="472"/>
    </location>
</feature>
<dbReference type="EMBL" id="NKUJ01000206">
    <property type="protein sequence ID" value="RMJ10343.1"/>
    <property type="molecule type" value="Genomic_DNA"/>
</dbReference>
<dbReference type="SUPFAM" id="SSF53720">
    <property type="entry name" value="ALDH-like"/>
    <property type="match status" value="1"/>
</dbReference>
<dbReference type="PROSITE" id="PS00687">
    <property type="entry name" value="ALDEHYDE_DEHYDR_GLU"/>
    <property type="match status" value="1"/>
</dbReference>
<keyword evidence="9" id="KW-1185">Reference proteome</keyword>
<proteinExistence type="inferred from homology"/>
<evidence type="ECO:0000313" key="9">
    <source>
        <dbReference type="Proteomes" id="UP000277212"/>
    </source>
</evidence>
<protein>
    <recommendedName>
        <fullName evidence="3">aldehyde dehydrogenase (NAD(+))</fullName>
        <ecNumber evidence="3">1.2.1.3</ecNumber>
    </recommendedName>
</protein>
<dbReference type="AlphaFoldDB" id="A0A3M2RYJ9"/>
<feature type="active site" evidence="5">
    <location>
        <position position="247"/>
    </location>
</feature>
<evidence type="ECO:0000313" key="8">
    <source>
        <dbReference type="EMBL" id="RMJ10343.1"/>
    </source>
</evidence>
<dbReference type="Gene3D" id="3.40.605.10">
    <property type="entry name" value="Aldehyde Dehydrogenase, Chain A, domain 1"/>
    <property type="match status" value="1"/>
</dbReference>
<comment type="caution">
    <text evidence="8">The sequence shown here is derived from an EMBL/GenBank/DDBJ whole genome shotgun (WGS) entry which is preliminary data.</text>
</comment>
<dbReference type="GO" id="GO:0004029">
    <property type="term" value="F:aldehyde dehydrogenase (NAD+) activity"/>
    <property type="evidence" value="ECO:0007669"/>
    <property type="project" value="UniProtKB-EC"/>
</dbReference>
<evidence type="ECO:0000256" key="1">
    <source>
        <dbReference type="ARBA" id="ARBA00009986"/>
    </source>
</evidence>
<dbReference type="PANTHER" id="PTHR11699">
    <property type="entry name" value="ALDEHYDE DEHYDROGENASE-RELATED"/>
    <property type="match status" value="1"/>
</dbReference>
<name>A0A3M2RYJ9_9HYPO</name>
<evidence type="ECO:0000256" key="4">
    <source>
        <dbReference type="ARBA" id="ARBA00049194"/>
    </source>
</evidence>
<evidence type="ECO:0000259" key="7">
    <source>
        <dbReference type="Pfam" id="PF00171"/>
    </source>
</evidence>
<sequence>MSSNKFFAFKNTVGGALRGSKRLGHGINPSTRKPLWDVPIASSQDLEGAVSAARLAFPDWSKTPWAQRQACLAQASKLLAESKNDMSQLLSLECGKPPQFAELEVIHAINFLDFFAAQGPLGTRVIQDDKNLHLTLQYEPMGVIGAICPWNYPLVLAIGKIAPALLTGNCMIAKPSPYTPYSLLKFAELVRDVFPPGVLQALHGDMELGPLLCEHADVDKISFTGSSATGKKIMAAASATLKSVTLELGGNSANIVCPDIDVDIVAPQVALAAFFNSGQLCVASKRVFVHQDIYDKFLEKMVETVEQWKVGPPDAEGGVMLGPVQNEMQYNIVKRFFQDSTEKGYKFACGGGQALDGSTFFIDPAIVDNPPDQSLVVEGEAFGPIVPLLKWKDEDEVLSRANNTTTGLGGAVWSADIDRAKRIASGINAGTIWINSAEMPLPQAHLAGRKESGVGGEWGREGLGVYCNIKTIHHYQNPVSHK</sequence>
<dbReference type="Gene3D" id="3.40.309.10">
    <property type="entry name" value="Aldehyde Dehydrogenase, Chain A, domain 2"/>
    <property type="match status" value="1"/>
</dbReference>
<dbReference type="EC" id="1.2.1.3" evidence="3"/>
<dbReference type="InterPro" id="IPR044086">
    <property type="entry name" value="LUC3-like"/>
</dbReference>
<organism evidence="8 9">
    <name type="scientific">Fusarium kuroshium</name>
    <dbReference type="NCBI Taxonomy" id="2010991"/>
    <lineage>
        <taxon>Eukaryota</taxon>
        <taxon>Fungi</taxon>
        <taxon>Dikarya</taxon>
        <taxon>Ascomycota</taxon>
        <taxon>Pezizomycotina</taxon>
        <taxon>Sordariomycetes</taxon>
        <taxon>Hypocreomycetidae</taxon>
        <taxon>Hypocreales</taxon>
        <taxon>Nectriaceae</taxon>
        <taxon>Fusarium</taxon>
        <taxon>Fusarium solani species complex</taxon>
    </lineage>
</organism>
<keyword evidence="2 6" id="KW-0560">Oxidoreductase</keyword>
<evidence type="ECO:0000256" key="2">
    <source>
        <dbReference type="ARBA" id="ARBA00023002"/>
    </source>
</evidence>
<dbReference type="FunFam" id="3.40.309.10:FF:000009">
    <property type="entry name" value="Aldehyde dehydrogenase A"/>
    <property type="match status" value="1"/>
</dbReference>